<keyword evidence="2" id="KW-1185">Reference proteome</keyword>
<name>F4ZKQ5_9BBAC</name>
<dbReference type="RefSeq" id="YP_004376236.1">
    <property type="nucleotide sequence ID" value="NC_015398.1"/>
</dbReference>
<evidence type="ECO:0000313" key="2">
    <source>
        <dbReference type="Proteomes" id="UP000203549"/>
    </source>
</evidence>
<dbReference type="GeneID" id="10722909"/>
<dbReference type="Proteomes" id="UP000203549">
    <property type="component" value="Segment"/>
</dbReference>
<accession>F4ZKQ5</accession>
<sequence length="94" mass="11076">MTWCRGSVCEMDVVLAKKNRFITIAKQLEIRDHDKIRPYVNQMYKLIHMYCSSSREVVLRSLYATLCECLNVVTDTLLLKHQNHRLICVSEDDE</sequence>
<dbReference type="EMBL" id="HQ116624">
    <property type="protein sequence ID" value="AEB00316.1"/>
    <property type="molecule type" value="Genomic_DNA"/>
</dbReference>
<evidence type="ECO:0000313" key="1">
    <source>
        <dbReference type="EMBL" id="AEB00316.1"/>
    </source>
</evidence>
<organism evidence="1 2">
    <name type="scientific">Clostera anachoreta granulovirus</name>
    <dbReference type="NCBI Taxonomy" id="283675"/>
    <lineage>
        <taxon>Viruses</taxon>
        <taxon>Viruses incertae sedis</taxon>
        <taxon>Naldaviricetes</taxon>
        <taxon>Lefavirales</taxon>
        <taxon>Baculoviridae</taxon>
        <taxon>Betabaculovirus</taxon>
        <taxon>Betabaculovirus clanachoretae</taxon>
    </lineage>
</organism>
<protein>
    <submittedName>
        <fullName evidence="1">Uncharacterized protein</fullName>
    </submittedName>
</protein>
<dbReference type="KEGG" id="vg:10722909"/>
<reference evidence="1 2" key="1">
    <citation type="journal article" date="2011" name="Arch. Virol.">
        <title>Genomic sequencing and analysis of Clostera anachoreta granulovirus.</title>
        <authorList>
            <person name="Liang Z."/>
            <person name="Zhang X."/>
            <person name="Yin X."/>
            <person name="Cao S."/>
            <person name="Xu F."/>
        </authorList>
    </citation>
    <scope>NUCLEOTIDE SEQUENCE [LARGE SCALE GENOMIC DNA]</scope>
    <source>
        <strain evidence="1">ClanGV-HBHN</strain>
    </source>
</reference>
<proteinExistence type="predicted"/>
<dbReference type="OrthoDB" id="33580at10239"/>